<dbReference type="AlphaFoldDB" id="A0A3B3S1I8"/>
<dbReference type="GeneTree" id="ENSGT00390000013678"/>
<keyword evidence="1" id="KW-0175">Coiled coil</keyword>
<dbReference type="CTD" id="124093"/>
<feature type="coiled-coil region" evidence="1">
    <location>
        <begin position="82"/>
        <end position="179"/>
    </location>
</feature>
<dbReference type="Pfam" id="PF14739">
    <property type="entry name" value="DUF4472"/>
    <property type="match status" value="1"/>
</dbReference>
<sequence length="566" mass="66526">MDIQENLKSQLQDRDRHLTDENIQLRDKNESVSAQLGAIQSKLDETAGSKAELSTKLIFSEEEKLKMSKDVIEVQIQTNKMKERYEAEAYELKNKILFLENRLMELEVEKDRSQRETQYAKGCLHAAEKNHKELVDEYVTLKSNYLALTEEHDREVSRNQELSEELLELAQAQDTLLKRSEGRAQRMPGREAAAELDRVRELVSRMSQHRLKPDELMVSEQERKILEEKLLRKQEELKEELERMKQHYEGQQRHLEDKMMAMSKEQQENKQTVHNIQHQLSKQTVALLSSQNQLKEVEMENSRLQLQVKELNEEYRARLQRYLQDFAEHLDQQSRNREAEKAPDEGHTRRFVNSVLQDVKTSYRSREEQLASAARMYKKRLRQTTRGHEALLVEYRMQREQILALADRGLVPGPPESHFCLLDGELRTDQGQELQRLREDKARLEHQLRDALEQSTLRSVSLLESGNPRNTSEEMWTDIRKELKDFVHSTLEVQERERAQLLTRAAVAEGQLSELQEYVDKHLGRYKEEITHLRHLLDTKGSRPRSAVEPKSDPGHHSKRSTSHEI</sequence>
<dbReference type="Ensembl" id="ENSPKIT00000005298.1">
    <property type="protein sequence ID" value="ENSPKIP00000024589.1"/>
    <property type="gene ID" value="ENSPKIG00000007785.1"/>
</dbReference>
<feature type="coiled-coil region" evidence="1">
    <location>
        <begin position="427"/>
        <end position="454"/>
    </location>
</feature>
<protein>
    <submittedName>
        <fullName evidence="4">Coiled-coil domain containing 78</fullName>
    </submittedName>
</protein>
<feature type="domain" description="DUF4472" evidence="3">
    <location>
        <begin position="60"/>
        <end position="166"/>
    </location>
</feature>
<dbReference type="GO" id="GO:0005737">
    <property type="term" value="C:cytoplasm"/>
    <property type="evidence" value="ECO:0007669"/>
    <property type="project" value="TreeGrafter"/>
</dbReference>
<proteinExistence type="predicted"/>
<dbReference type="Proteomes" id="UP000261540">
    <property type="component" value="Unplaced"/>
</dbReference>
<feature type="region of interest" description="Disordered" evidence="2">
    <location>
        <begin position="537"/>
        <end position="566"/>
    </location>
</feature>
<evidence type="ECO:0000313" key="5">
    <source>
        <dbReference type="Proteomes" id="UP000261540"/>
    </source>
</evidence>
<dbReference type="STRING" id="1676925.ENSPKIP00000024589"/>
<dbReference type="PANTHER" id="PTHR22106:SF5">
    <property type="entry name" value="COILED-COIL DOMAIN-CONTAINING PROTEIN 78"/>
    <property type="match status" value="1"/>
</dbReference>
<dbReference type="InterPro" id="IPR029329">
    <property type="entry name" value="DUF4472"/>
</dbReference>
<dbReference type="GO" id="GO:0048741">
    <property type="term" value="P:skeletal muscle fiber development"/>
    <property type="evidence" value="ECO:0007669"/>
    <property type="project" value="Ensembl"/>
</dbReference>
<evidence type="ECO:0000256" key="1">
    <source>
        <dbReference type="SAM" id="Coils"/>
    </source>
</evidence>
<dbReference type="PANTHER" id="PTHR22106">
    <property type="entry name" value="COILED-COIL DOMAIN-CONTAINING PROTEIN 78"/>
    <property type="match status" value="1"/>
</dbReference>
<evidence type="ECO:0000313" key="4">
    <source>
        <dbReference type="Ensembl" id="ENSPKIP00000024589.1"/>
    </source>
</evidence>
<keyword evidence="5" id="KW-1185">Reference proteome</keyword>
<reference evidence="4" key="1">
    <citation type="submission" date="2025-08" db="UniProtKB">
        <authorList>
            <consortium name="Ensembl"/>
        </authorList>
    </citation>
    <scope>IDENTIFICATION</scope>
</reference>
<name>A0A3B3S1I8_9TELE</name>
<reference evidence="4" key="2">
    <citation type="submission" date="2025-09" db="UniProtKB">
        <authorList>
            <consortium name="Ensembl"/>
        </authorList>
    </citation>
    <scope>IDENTIFICATION</scope>
</reference>
<dbReference type="KEGG" id="pki:111847749"/>
<evidence type="ECO:0000259" key="3">
    <source>
        <dbReference type="Pfam" id="PF14739"/>
    </source>
</evidence>
<dbReference type="InterPro" id="IPR039873">
    <property type="entry name" value="CCDC78"/>
</dbReference>
<accession>A0A3B3S1I8</accession>
<feature type="coiled-coil region" evidence="1">
    <location>
        <begin position="216"/>
        <end position="258"/>
    </location>
</feature>
<evidence type="ECO:0000256" key="2">
    <source>
        <dbReference type="SAM" id="MobiDB-lite"/>
    </source>
</evidence>
<organism evidence="4 5">
    <name type="scientific">Paramormyrops kingsleyae</name>
    <dbReference type="NCBI Taxonomy" id="1676925"/>
    <lineage>
        <taxon>Eukaryota</taxon>
        <taxon>Metazoa</taxon>
        <taxon>Chordata</taxon>
        <taxon>Craniata</taxon>
        <taxon>Vertebrata</taxon>
        <taxon>Euteleostomi</taxon>
        <taxon>Actinopterygii</taxon>
        <taxon>Neopterygii</taxon>
        <taxon>Teleostei</taxon>
        <taxon>Osteoglossocephala</taxon>
        <taxon>Osteoglossomorpha</taxon>
        <taxon>Osteoglossiformes</taxon>
        <taxon>Mormyridae</taxon>
        <taxon>Paramormyrops</taxon>
    </lineage>
</organism>
<feature type="coiled-coil region" evidence="1">
    <location>
        <begin position="287"/>
        <end position="332"/>
    </location>
</feature>
<dbReference type="OrthoDB" id="2113965at2759"/>